<comment type="caution">
    <text evidence="1">The sequence shown here is derived from an EMBL/GenBank/DDBJ whole genome shotgun (WGS) entry which is preliminary data.</text>
</comment>
<gene>
    <name evidence="1" type="ORF">H6A04_07690</name>
</gene>
<evidence type="ECO:0000313" key="2">
    <source>
        <dbReference type="Proteomes" id="UP000728968"/>
    </source>
</evidence>
<dbReference type="Proteomes" id="UP000728968">
    <property type="component" value="Unassembled WGS sequence"/>
</dbReference>
<proteinExistence type="predicted"/>
<keyword evidence="2" id="KW-1185">Reference proteome</keyword>
<evidence type="ECO:0000313" key="1">
    <source>
        <dbReference type="EMBL" id="MBM6875531.1"/>
    </source>
</evidence>
<protein>
    <submittedName>
        <fullName evidence="1">DUF3427 domain-containing protein</fullName>
    </submittedName>
</protein>
<feature type="non-terminal residue" evidence="1">
    <location>
        <position position="105"/>
    </location>
</feature>
<dbReference type="EMBL" id="JACJLT010000068">
    <property type="protein sequence ID" value="MBM6875531.1"/>
    <property type="molecule type" value="Genomic_DNA"/>
</dbReference>
<name>A0ABS2G298_FUSMR</name>
<dbReference type="Gene3D" id="3.30.870.10">
    <property type="entry name" value="Endonuclease Chain A"/>
    <property type="match status" value="1"/>
</dbReference>
<accession>A0ABS2G298</accession>
<reference evidence="1 2" key="1">
    <citation type="journal article" date="2021" name="Sci. Rep.">
        <title>The distribution of antibiotic resistance genes in chicken gut microbiota commensals.</title>
        <authorList>
            <person name="Juricova H."/>
            <person name="Matiasovicova J."/>
            <person name="Kubasova T."/>
            <person name="Cejkova D."/>
            <person name="Rychlik I."/>
        </authorList>
    </citation>
    <scope>NUCLEOTIDE SEQUENCE [LARGE SCALE GENOMIC DNA]</scope>
    <source>
        <strain evidence="1 2">An425</strain>
    </source>
</reference>
<sequence>MRDILIDSIKTSLIDRNMESILSYQHKLISNREEKIVSLIRRELENCDEFIISVAFVTLGGVTMILEQLKDLEVRGVKGKVLTGDYLTFTQPKALKKLLEFKNIE</sequence>
<organism evidence="1 2">
    <name type="scientific">Fusobacterium mortiferum</name>
    <dbReference type="NCBI Taxonomy" id="850"/>
    <lineage>
        <taxon>Bacteria</taxon>
        <taxon>Fusobacteriati</taxon>
        <taxon>Fusobacteriota</taxon>
        <taxon>Fusobacteriia</taxon>
        <taxon>Fusobacteriales</taxon>
        <taxon>Fusobacteriaceae</taxon>
        <taxon>Fusobacterium</taxon>
    </lineage>
</organism>